<protein>
    <submittedName>
        <fullName evidence="3">Zincin-like metalloprotease</fullName>
    </submittedName>
</protein>
<dbReference type="GO" id="GO:0006508">
    <property type="term" value="P:proteolysis"/>
    <property type="evidence" value="ECO:0007669"/>
    <property type="project" value="UniProtKB-KW"/>
</dbReference>
<dbReference type="EMBL" id="PKPP01000845">
    <property type="protein sequence ID" value="PWA88102.1"/>
    <property type="molecule type" value="Genomic_DNA"/>
</dbReference>
<keyword evidence="3" id="KW-0378">Hydrolase</keyword>
<keyword evidence="1" id="KW-0472">Membrane</keyword>
<reference evidence="3 4" key="1">
    <citation type="journal article" date="2018" name="Mol. Plant">
        <title>The genome of Artemisia annua provides insight into the evolution of Asteraceae family and artemisinin biosynthesis.</title>
        <authorList>
            <person name="Shen Q."/>
            <person name="Zhang L."/>
            <person name="Liao Z."/>
            <person name="Wang S."/>
            <person name="Yan T."/>
            <person name="Shi P."/>
            <person name="Liu M."/>
            <person name="Fu X."/>
            <person name="Pan Q."/>
            <person name="Wang Y."/>
            <person name="Lv Z."/>
            <person name="Lu X."/>
            <person name="Zhang F."/>
            <person name="Jiang W."/>
            <person name="Ma Y."/>
            <person name="Chen M."/>
            <person name="Hao X."/>
            <person name="Li L."/>
            <person name="Tang Y."/>
            <person name="Lv G."/>
            <person name="Zhou Y."/>
            <person name="Sun X."/>
            <person name="Brodelius P.E."/>
            <person name="Rose J.K.C."/>
            <person name="Tang K."/>
        </authorList>
    </citation>
    <scope>NUCLEOTIDE SEQUENCE [LARGE SCALE GENOMIC DNA]</scope>
    <source>
        <strain evidence="4">cv. Huhao1</strain>
        <tissue evidence="3">Leaf</tissue>
    </source>
</reference>
<keyword evidence="4" id="KW-1185">Reference proteome</keyword>
<gene>
    <name evidence="3" type="ORF">CTI12_AA109480</name>
</gene>
<dbReference type="PANTHER" id="PTHR47885">
    <property type="entry name" value="AP-5 COMPLEX SUBUNIT ZETA-1"/>
    <property type="match status" value="1"/>
</dbReference>
<keyword evidence="1" id="KW-0812">Transmembrane</keyword>
<dbReference type="Pfam" id="PF14764">
    <property type="entry name" value="SPG48"/>
    <property type="match status" value="1"/>
</dbReference>
<evidence type="ECO:0000313" key="3">
    <source>
        <dbReference type="EMBL" id="PWA88102.1"/>
    </source>
</evidence>
<keyword evidence="3" id="KW-0482">Metalloprotease</keyword>
<dbReference type="STRING" id="35608.A0A2U1PQX9"/>
<organism evidence="3 4">
    <name type="scientific">Artemisia annua</name>
    <name type="common">Sweet wormwood</name>
    <dbReference type="NCBI Taxonomy" id="35608"/>
    <lineage>
        <taxon>Eukaryota</taxon>
        <taxon>Viridiplantae</taxon>
        <taxon>Streptophyta</taxon>
        <taxon>Embryophyta</taxon>
        <taxon>Tracheophyta</taxon>
        <taxon>Spermatophyta</taxon>
        <taxon>Magnoliopsida</taxon>
        <taxon>eudicotyledons</taxon>
        <taxon>Gunneridae</taxon>
        <taxon>Pentapetalae</taxon>
        <taxon>asterids</taxon>
        <taxon>campanulids</taxon>
        <taxon>Asterales</taxon>
        <taxon>Asteraceae</taxon>
        <taxon>Asteroideae</taxon>
        <taxon>Anthemideae</taxon>
        <taxon>Artemisiinae</taxon>
        <taxon>Artemisia</taxon>
    </lineage>
</organism>
<name>A0A2U1PQX9_ARTAN</name>
<evidence type="ECO:0000313" key="4">
    <source>
        <dbReference type="Proteomes" id="UP000245207"/>
    </source>
</evidence>
<keyword evidence="1" id="KW-1133">Transmembrane helix</keyword>
<dbReference type="PANTHER" id="PTHR47885:SF1">
    <property type="entry name" value="AP-5 COMPLEX SUBUNIT ZETA-1"/>
    <property type="match status" value="1"/>
</dbReference>
<evidence type="ECO:0000256" key="1">
    <source>
        <dbReference type="SAM" id="Phobius"/>
    </source>
</evidence>
<dbReference type="GO" id="GO:0008237">
    <property type="term" value="F:metallopeptidase activity"/>
    <property type="evidence" value="ECO:0007669"/>
    <property type="project" value="UniProtKB-KW"/>
</dbReference>
<comment type="caution">
    <text evidence="3">The sequence shown here is derived from an EMBL/GenBank/DDBJ whole genome shotgun (WGS) entry which is preliminary data.</text>
</comment>
<accession>A0A2U1PQX9</accession>
<feature type="transmembrane region" description="Helical" evidence="1">
    <location>
        <begin position="12"/>
        <end position="33"/>
    </location>
</feature>
<feature type="transmembrane region" description="Helical" evidence="1">
    <location>
        <begin position="198"/>
        <end position="218"/>
    </location>
</feature>
<evidence type="ECO:0000259" key="2">
    <source>
        <dbReference type="Pfam" id="PF14764"/>
    </source>
</evidence>
<feature type="transmembrane region" description="Helical" evidence="1">
    <location>
        <begin position="87"/>
        <end position="107"/>
    </location>
</feature>
<keyword evidence="3" id="KW-0645">Protease</keyword>
<proteinExistence type="predicted"/>
<feature type="transmembrane region" description="Helical" evidence="1">
    <location>
        <begin position="53"/>
        <end position="75"/>
    </location>
</feature>
<sequence>MTVLIVGYRLMVYNYLAYLRAILQFFIDYGEFVLHDADPSLRTFFRSCLSRDFADPVVAESTLSYLFIIHVALLVAQVKNEVQIPGYYSSLKCLNYFMSLATCFWYIDHLTLIPSETLNARDLLPINYSCFNHNDLDMVMLMDMCYEEASLRLISGFHQDITKPITDDVCKSLNRWRCSFSALKLKVMLGLPMLEGTILPLLFPVVLLAVKLLAIATFDSEYVTKKNGQILGGIIVFFPKRYPFRPVTKITHVDPFQ</sequence>
<dbReference type="Proteomes" id="UP000245207">
    <property type="component" value="Unassembled WGS sequence"/>
</dbReference>
<dbReference type="AlphaFoldDB" id="A0A2U1PQX9"/>
<dbReference type="InterPro" id="IPR055450">
    <property type="entry name" value="AP5Z1_ARM"/>
</dbReference>
<feature type="domain" description="AP-5 complex subunit zeta-1 ARM repeats" evidence="2">
    <location>
        <begin position="19"/>
        <end position="68"/>
    </location>
</feature>